<gene>
    <name evidence="1" type="ORF">HMPREF9134_00221</name>
</gene>
<dbReference type="PATRIC" id="fig|1127696.3.peg.183"/>
<sequence length="589" mass="64563">MRQFLLVLVAGVALLSSCTKDDAPETRLIPQGSTISLDVIASTPETPSKAEKSLRSVDFFIDGAEKVRATLKGKTTVKVHTYIYSGSTLVWDGDPDWSVKEDGKTLQLSRKTIELRGALDPSNASLVAIISDATHSSTTLNISGGTNLKALVIDNTGNTKASLPVPFVLATKLDLRDNELTNKSQLTLADRKFKPKGYLLRIKLSNETTDPVKITGVYVSGYGHSQASLSPHVTGAMLGIGQKTEKIYPIVDASGTATSISIPGNGVSDKSLLLWCGSSPFWSNFDLEYKDPSTPVMAGVEQKATAYQEGKVYTVNIVSGTIPNPLSFFSKYPVAKNGTELTTEIRPPVGYLNPDGTYYGLFSYKEAQGEVDPDQAAGRPVVNVTTGEYTKMATVYQWLSIFPSDGFPWFSYSGSDNDPDHLSSVDRVRVGNRDYRVRVSYTLRQDPHNPYGGSMGYALGFQNPRTLNRASCYAFRYRSAFDKYPNIYGIIVEAKYVGSRVSSAGELHGLPESFWSDAERRVFVSSGSWMAFEPEWYTYPIGTTGPRYYVKGESFARAIFAGVMTSEEAYSRVPSMKTALSYVYLYKAN</sequence>
<comment type="caution">
    <text evidence="1">The sequence shown here is derived from an EMBL/GenBank/DDBJ whole genome shotgun (WGS) entry which is preliminary data.</text>
</comment>
<dbReference type="EMBL" id="AMEQ01000008">
    <property type="protein sequence ID" value="EKY02876.1"/>
    <property type="molecule type" value="Genomic_DNA"/>
</dbReference>
<name>L1NHS8_9PORP</name>
<dbReference type="AlphaFoldDB" id="L1NHS8"/>
<reference evidence="1 2" key="1">
    <citation type="submission" date="2012-05" db="EMBL/GenBank/DDBJ databases">
        <authorList>
            <person name="Weinstock G."/>
            <person name="Sodergren E."/>
            <person name="Lobos E.A."/>
            <person name="Fulton L."/>
            <person name="Fulton R."/>
            <person name="Courtney L."/>
            <person name="Fronick C."/>
            <person name="O'Laughlin M."/>
            <person name="Godfrey J."/>
            <person name="Wilson R.M."/>
            <person name="Miner T."/>
            <person name="Farmer C."/>
            <person name="Delehaunty K."/>
            <person name="Cordes M."/>
            <person name="Minx P."/>
            <person name="Tomlinson C."/>
            <person name="Chen J."/>
            <person name="Wollam A."/>
            <person name="Pepin K.H."/>
            <person name="Bhonagiri V."/>
            <person name="Zhang X."/>
            <person name="Suruliraj S."/>
            <person name="Warren W."/>
            <person name="Mitreva M."/>
            <person name="Mardis E.R."/>
            <person name="Wilson R.K."/>
        </authorList>
    </citation>
    <scope>NUCLEOTIDE SEQUENCE [LARGE SCALE GENOMIC DNA]</scope>
    <source>
        <strain evidence="1 2">F0037</strain>
    </source>
</reference>
<accession>L1NHS8</accession>
<proteinExistence type="predicted"/>
<evidence type="ECO:0000313" key="1">
    <source>
        <dbReference type="EMBL" id="EKY02876.1"/>
    </source>
</evidence>
<dbReference type="PROSITE" id="PS51257">
    <property type="entry name" value="PROKAR_LIPOPROTEIN"/>
    <property type="match status" value="1"/>
</dbReference>
<dbReference type="Proteomes" id="UP000010408">
    <property type="component" value="Unassembled WGS sequence"/>
</dbReference>
<dbReference type="RefSeq" id="WP_005468349.1">
    <property type="nucleotide sequence ID" value="NZ_KB291039.1"/>
</dbReference>
<organism evidence="1 2">
    <name type="scientific">Porphyromonas catoniae F0037</name>
    <dbReference type="NCBI Taxonomy" id="1127696"/>
    <lineage>
        <taxon>Bacteria</taxon>
        <taxon>Pseudomonadati</taxon>
        <taxon>Bacteroidota</taxon>
        <taxon>Bacteroidia</taxon>
        <taxon>Bacteroidales</taxon>
        <taxon>Porphyromonadaceae</taxon>
        <taxon>Porphyromonas</taxon>
    </lineage>
</organism>
<protein>
    <submittedName>
        <fullName evidence="1">Uncharacterized protein</fullName>
    </submittedName>
</protein>
<evidence type="ECO:0000313" key="2">
    <source>
        <dbReference type="Proteomes" id="UP000010408"/>
    </source>
</evidence>
<dbReference type="HOGENOM" id="CLU_462974_0_0_10"/>